<organism evidence="2 3">
    <name type="scientific">Zasmidium cellare</name>
    <name type="common">Wine cellar mold</name>
    <name type="synonym">Racodium cellare</name>
    <dbReference type="NCBI Taxonomy" id="395010"/>
    <lineage>
        <taxon>Eukaryota</taxon>
        <taxon>Fungi</taxon>
        <taxon>Dikarya</taxon>
        <taxon>Ascomycota</taxon>
        <taxon>Pezizomycotina</taxon>
        <taxon>Dothideomycetes</taxon>
        <taxon>Dothideomycetidae</taxon>
        <taxon>Mycosphaerellales</taxon>
        <taxon>Mycosphaerellaceae</taxon>
        <taxon>Zasmidium</taxon>
    </lineage>
</organism>
<dbReference type="Proteomes" id="UP001305779">
    <property type="component" value="Unassembled WGS sequence"/>
</dbReference>
<proteinExistence type="predicted"/>
<dbReference type="EMBL" id="JAXOVC010000006">
    <property type="protein sequence ID" value="KAK4500652.1"/>
    <property type="molecule type" value="Genomic_DNA"/>
</dbReference>
<accession>A0ABR0EGQ8</accession>
<comment type="caution">
    <text evidence="2">The sequence shown here is derived from an EMBL/GenBank/DDBJ whole genome shotgun (WGS) entry which is preliminary data.</text>
</comment>
<protein>
    <submittedName>
        <fullName evidence="2">Uncharacterized protein</fullName>
    </submittedName>
</protein>
<evidence type="ECO:0000256" key="1">
    <source>
        <dbReference type="SAM" id="MobiDB-lite"/>
    </source>
</evidence>
<reference evidence="2 3" key="1">
    <citation type="journal article" date="2023" name="G3 (Bethesda)">
        <title>A chromosome-level genome assembly of Zasmidium syzygii isolated from banana leaves.</title>
        <authorList>
            <person name="van Westerhoven A.C."/>
            <person name="Mehrabi R."/>
            <person name="Talebi R."/>
            <person name="Steentjes M.B.F."/>
            <person name="Corcolon B."/>
            <person name="Chong P.A."/>
            <person name="Kema G.H.J."/>
            <person name="Seidl M.F."/>
        </authorList>
    </citation>
    <scope>NUCLEOTIDE SEQUENCE [LARGE SCALE GENOMIC DNA]</scope>
    <source>
        <strain evidence="2 3">P124</strain>
    </source>
</reference>
<gene>
    <name evidence="2" type="ORF">PRZ48_008841</name>
</gene>
<feature type="region of interest" description="Disordered" evidence="1">
    <location>
        <begin position="36"/>
        <end position="60"/>
    </location>
</feature>
<name>A0ABR0EGQ8_ZASCE</name>
<evidence type="ECO:0000313" key="3">
    <source>
        <dbReference type="Proteomes" id="UP001305779"/>
    </source>
</evidence>
<sequence>MQPGGPLCARLRHGVGSGSAVKDVALYASKIIEAASTPPQPSAAPKPKKKLWGGGRSNGKYSSKTIDDRVLCVCCVKSHHEPCHPAILGGPLCALLVRGVGAGSAVKPGTPIDDAVINQRHRRRRACQAAWAAKLLKMGKDLLEPLLAQTQLHTLPTISIQPGGPLLLKMGKKRFQEILEDLSQEEGRQGEVDIEDVRAVAMAAEAELSGYISFVNESMTDIVFKEVAEWTCKEEAKYEGDERVFTEVIHGRFLGLPQVAGNDTVTWQQRSVVYGYPFDDFYLKPTEHDVFWPYNKVNELEINDDTGCELIGNQLMGILDE</sequence>
<evidence type="ECO:0000313" key="2">
    <source>
        <dbReference type="EMBL" id="KAK4500652.1"/>
    </source>
</evidence>
<keyword evidence="3" id="KW-1185">Reference proteome</keyword>